<dbReference type="RefSeq" id="WP_114303724.1">
    <property type="nucleotide sequence ID" value="NZ_QPIE01000004.1"/>
</dbReference>
<organism evidence="2 3">
    <name type="scientific">Chryseobacterium lacus</name>
    <dbReference type="NCBI Taxonomy" id="2058346"/>
    <lineage>
        <taxon>Bacteria</taxon>
        <taxon>Pseudomonadati</taxon>
        <taxon>Bacteroidota</taxon>
        <taxon>Flavobacteriia</taxon>
        <taxon>Flavobacteriales</taxon>
        <taxon>Weeksellaceae</taxon>
        <taxon>Chryseobacterium group</taxon>
        <taxon>Chryseobacterium</taxon>
    </lineage>
</organism>
<evidence type="ECO:0000313" key="3">
    <source>
        <dbReference type="Proteomes" id="UP000252172"/>
    </source>
</evidence>
<dbReference type="Pfam" id="PF13619">
    <property type="entry name" value="KTSC"/>
    <property type="match status" value="1"/>
</dbReference>
<evidence type="ECO:0000313" key="2">
    <source>
        <dbReference type="EMBL" id="RCU43137.1"/>
    </source>
</evidence>
<comment type="caution">
    <text evidence="2">The sequence shown here is derived from an EMBL/GenBank/DDBJ whole genome shotgun (WGS) entry which is preliminary data.</text>
</comment>
<gene>
    <name evidence="2" type="ORF">DQ356_06820</name>
</gene>
<dbReference type="EMBL" id="QPIE01000004">
    <property type="protein sequence ID" value="RCU43137.1"/>
    <property type="molecule type" value="Genomic_DNA"/>
</dbReference>
<proteinExistence type="predicted"/>
<accession>A0A368MY20</accession>
<feature type="domain" description="KTSC" evidence="1">
    <location>
        <begin position="3"/>
        <end position="59"/>
    </location>
</feature>
<keyword evidence="3" id="KW-1185">Reference proteome</keyword>
<dbReference type="InterPro" id="IPR025309">
    <property type="entry name" value="KTSC_dom"/>
</dbReference>
<evidence type="ECO:0000259" key="1">
    <source>
        <dbReference type="Pfam" id="PF13619"/>
    </source>
</evidence>
<name>A0A368MY20_9FLAO</name>
<reference evidence="2 3" key="1">
    <citation type="submission" date="2018-07" db="EMBL/GenBank/DDBJ databases">
        <title>Chryseobacterium lacus sp. nov., isolated from lake water.</title>
        <authorList>
            <person name="Li C.-M."/>
        </authorList>
    </citation>
    <scope>NUCLEOTIDE SEQUENCE [LARGE SCALE GENOMIC DNA]</scope>
    <source>
        <strain evidence="2 3">YLOS41</strain>
    </source>
</reference>
<dbReference type="OrthoDB" id="8450910at2"/>
<dbReference type="AlphaFoldDB" id="A0A368MY20"/>
<protein>
    <submittedName>
        <fullName evidence="2">KTSC domain-containing protein</fullName>
    </submittedName>
</protein>
<dbReference type="Proteomes" id="UP000252172">
    <property type="component" value="Unassembled WGS sequence"/>
</dbReference>
<sequence>MPSTVIKKYEYFPEKMILRIEFLSGKIYDYMEVPKIVFDEFRGAFSKGTFLNKKIKGFYPFKRISNGKPDPLPF</sequence>